<name>A0ABY5WUX6_LEICA</name>
<keyword evidence="2" id="KW-1185">Reference proteome</keyword>
<accession>A0ABY5WUX6</accession>
<sequence length="261" mass="28917">MLVTFITESQIKTIKGDLLHISREAKLVSSSHLSEALAHAFGFKTHAALCAGFKSAQGTQCVEFCAERFWRRLSELACMPMSVLQGALNIDLPKSVARASATRDLRESISLPAAFEARLERFFKLMADHGADYFEIEGALHEPNFFGYSGSYRPGRQAMRPSFTSPVPRIKSDWSVSSWSALLADDFLEDHAGPDCRLSDWALEASQLLENSLRRGNVMFSAVTGLLVNHDEVEGCTASVLYQRPGQLEDIQAADMRREPA</sequence>
<proteinExistence type="predicted"/>
<reference evidence="1" key="1">
    <citation type="submission" date="2021-08" db="EMBL/GenBank/DDBJ databases">
        <authorList>
            <person name="Nwanade C."/>
            <person name="Wang M."/>
            <person name="Masoudi A."/>
            <person name="Yu Z."/>
            <person name="Liu J."/>
        </authorList>
    </citation>
    <scope>NUCLEOTIDE SEQUENCE</scope>
    <source>
        <strain evidence="1">S141</strain>
    </source>
</reference>
<dbReference type="EMBL" id="CP081078">
    <property type="protein sequence ID" value="UWQ58062.1"/>
    <property type="molecule type" value="Genomic_DNA"/>
</dbReference>
<protein>
    <submittedName>
        <fullName evidence="1">Uncharacterized protein</fullName>
    </submittedName>
</protein>
<organism evidence="1 2">
    <name type="scientific">Leisingera caerulea</name>
    <name type="common">Phaeobacter caeruleus</name>
    <dbReference type="NCBI Taxonomy" id="506591"/>
    <lineage>
        <taxon>Bacteria</taxon>
        <taxon>Pseudomonadati</taxon>
        <taxon>Pseudomonadota</taxon>
        <taxon>Alphaproteobacteria</taxon>
        <taxon>Rhodobacterales</taxon>
        <taxon>Roseobacteraceae</taxon>
        <taxon>Leisingera</taxon>
    </lineage>
</organism>
<dbReference type="Proteomes" id="UP001058184">
    <property type="component" value="Chromosome"/>
</dbReference>
<evidence type="ECO:0000313" key="2">
    <source>
        <dbReference type="Proteomes" id="UP001058184"/>
    </source>
</evidence>
<evidence type="ECO:0000313" key="1">
    <source>
        <dbReference type="EMBL" id="UWQ58062.1"/>
    </source>
</evidence>
<gene>
    <name evidence="1" type="ORF">K3722_16480</name>
</gene>
<dbReference type="RefSeq" id="WP_260002018.1">
    <property type="nucleotide sequence ID" value="NZ_CP081078.1"/>
</dbReference>